<dbReference type="SUPFAM" id="SSF48695">
    <property type="entry name" value="Multiheme cytochromes"/>
    <property type="match status" value="3"/>
</dbReference>
<reference evidence="2 3" key="1">
    <citation type="submission" date="2019-02" db="EMBL/GenBank/DDBJ databases">
        <title>Deep-cultivation of Planctomycetes and their phenomic and genomic characterization uncovers novel biology.</title>
        <authorList>
            <person name="Wiegand S."/>
            <person name="Jogler M."/>
            <person name="Boedeker C."/>
            <person name="Pinto D."/>
            <person name="Vollmers J."/>
            <person name="Rivas-Marin E."/>
            <person name="Kohn T."/>
            <person name="Peeters S.H."/>
            <person name="Heuer A."/>
            <person name="Rast P."/>
            <person name="Oberbeckmann S."/>
            <person name="Bunk B."/>
            <person name="Jeske O."/>
            <person name="Meyerdierks A."/>
            <person name="Storesund J.E."/>
            <person name="Kallscheuer N."/>
            <person name="Luecker S."/>
            <person name="Lage O.M."/>
            <person name="Pohl T."/>
            <person name="Merkel B.J."/>
            <person name="Hornburger P."/>
            <person name="Mueller R.-W."/>
            <person name="Bruemmer F."/>
            <person name="Labrenz M."/>
            <person name="Spormann A.M."/>
            <person name="Op den Camp H."/>
            <person name="Overmann J."/>
            <person name="Amann R."/>
            <person name="Jetten M.S.M."/>
            <person name="Mascher T."/>
            <person name="Medema M.H."/>
            <person name="Devos D.P."/>
            <person name="Kaster A.-K."/>
            <person name="Ovreas L."/>
            <person name="Rohde M."/>
            <person name="Galperin M.Y."/>
            <person name="Jogler C."/>
        </authorList>
    </citation>
    <scope>NUCLEOTIDE SEQUENCE [LARGE SCALE GENOMIC DNA]</scope>
    <source>
        <strain evidence="2 3">Pla133</strain>
    </source>
</reference>
<dbReference type="GO" id="GO:0016491">
    <property type="term" value="F:oxidoreductase activity"/>
    <property type="evidence" value="ECO:0007669"/>
    <property type="project" value="TreeGrafter"/>
</dbReference>
<evidence type="ECO:0000256" key="1">
    <source>
        <dbReference type="ARBA" id="ARBA00022729"/>
    </source>
</evidence>
<dbReference type="EMBL" id="CP036287">
    <property type="protein sequence ID" value="QDU65447.1"/>
    <property type="molecule type" value="Genomic_DNA"/>
</dbReference>
<dbReference type="KEGG" id="pbap:Pla133_05120"/>
<protein>
    <submittedName>
        <fullName evidence="2">Class III cytochrome C family protein</fullName>
    </submittedName>
</protein>
<gene>
    <name evidence="2" type="ORF">Pla133_05120</name>
</gene>
<dbReference type="PANTHER" id="PTHR35038">
    <property type="entry name" value="DISSIMILATORY SULFITE REDUCTASE SIRA"/>
    <property type="match status" value="1"/>
</dbReference>
<keyword evidence="1" id="KW-0732">Signal</keyword>
<dbReference type="Proteomes" id="UP000316921">
    <property type="component" value="Chromosome"/>
</dbReference>
<evidence type="ECO:0000313" key="2">
    <source>
        <dbReference type="EMBL" id="QDU65447.1"/>
    </source>
</evidence>
<accession>A0A518BEN5</accession>
<dbReference type="InterPro" id="IPR036280">
    <property type="entry name" value="Multihaem_cyt_sf"/>
</dbReference>
<proteinExistence type="predicted"/>
<name>A0A518BEN5_9BACT</name>
<dbReference type="RefSeq" id="WP_145062051.1">
    <property type="nucleotide sequence ID" value="NZ_CP036287.1"/>
</dbReference>
<dbReference type="Gene3D" id="3.90.10.10">
    <property type="entry name" value="Cytochrome C3"/>
    <property type="match status" value="7"/>
</dbReference>
<dbReference type="PANTHER" id="PTHR35038:SF6">
    <property type="entry name" value="SURFACE LOCALIZED DECAHEME CYTOCHROME C LIPOPROTEIN"/>
    <property type="match status" value="1"/>
</dbReference>
<sequence length="783" mass="81557" precursor="true">MAVSKRKRAPLWKRPELWLALAAAGFVVVLFSRDLEQTSPGPLSAVHASLDELDGAGSCKRCHGGFGESLAGACLTCHEAIESDLDLRRGLHGTLDPASAQACGTCHSEHHGAEFRLVSDTAFAAAGVADVMAFDHALVGLDLAGKHTEIACSECHAASEVLVLAHGTRRFGGLDASCASCHEDVHGGELGNSCADCHVQTQSFGPPPSFAHASFDDGGDHAGLECATCHEPGSDWSIERSFDREGPGRAERCDACHDQPHTDVLLAAAAFFFSAEPATSCRGCHDPRDGGFSLGELTQERLAPAPPGPVAARVTPELHARAGFELDGAHTELGCADCHGAAADVAHDFSQRFPGREREDCAACHTDPHGGEFEDRGPLACATCHATSEFAPSSFGLAEHRGTDFPLHGAHTDLACAACHEPSAPQQALRFDAVGTSCADCHDDAHGGEFDRGPFASASCSECHSDTAFRPAHFGLDQHGLTGFALDGAHGAVGCAACHTERLDSGPLRFAGLQDDCAACHTDVHDGLLAQAAVALASPSNAQAAPTDCAECHGATTFSEVDRAAFDHGRTGFALVGAHAQAQCETCHRPAKTADADLRRFGRASDLFGASMTRCDDCHADAHGGALLPVGGAVADCSACHGSEAFAPATIDFDHGRWTGIGLEGGHAGLECAGCHERPAVSAHGPRNLGLVRGSRCYDCHADPHVAQFGDVRGDSCLRCHDGDARLTFDHAEDARFALDANHRDLACASCHDAWPLEGGGSAVRYKPIAHSCADCHGTVGDR</sequence>
<keyword evidence="3" id="KW-1185">Reference proteome</keyword>
<organism evidence="2 3">
    <name type="scientific">Engelhardtia mirabilis</name>
    <dbReference type="NCBI Taxonomy" id="2528011"/>
    <lineage>
        <taxon>Bacteria</taxon>
        <taxon>Pseudomonadati</taxon>
        <taxon>Planctomycetota</taxon>
        <taxon>Planctomycetia</taxon>
        <taxon>Planctomycetia incertae sedis</taxon>
        <taxon>Engelhardtia</taxon>
    </lineage>
</organism>
<dbReference type="InterPro" id="IPR051829">
    <property type="entry name" value="Multiheme_Cytochr_ET"/>
</dbReference>
<evidence type="ECO:0000313" key="3">
    <source>
        <dbReference type="Proteomes" id="UP000316921"/>
    </source>
</evidence>
<dbReference type="AlphaFoldDB" id="A0A518BEN5"/>